<sequence>MKVKEAREAAARWAAGIACDGAFLTGSVTWLDDGDDLPGSSDVDVFLVAGEQRPKLGKFLHDGVLLEATFITWDEIPSAAAILGHYHLAGAFRRDNVLADPTGRLRELQSEVAPAWAAPHWVHRRCEHAESRILKGLAGAAAAEPYPMAVLRWLFATGVTTHVLLTAGLRNPTVRLRYPEVRRLLMPYGRARLYEALLELLGSERLGPGRVERHLAAMTRAFDAAAGADGSPYPFASDISPQARHIAVDGSRELIERGLHREAMFWITATHARSLLVLGTDTPAFHELVADLRIGSLEARAEEVRAFLPRLRRAAEKIIVLRGDASPPPAGA</sequence>
<protein>
    <recommendedName>
        <fullName evidence="3">Nucleotidyltransferase domain-containing protein</fullName>
    </recommendedName>
</protein>
<dbReference type="Proteomes" id="UP001612741">
    <property type="component" value="Unassembled WGS sequence"/>
</dbReference>
<gene>
    <name evidence="1" type="ORF">ACIBG2_00720</name>
</gene>
<dbReference type="RefSeq" id="WP_397077644.1">
    <property type="nucleotide sequence ID" value="NZ_JBITGY010000001.1"/>
</dbReference>
<evidence type="ECO:0008006" key="3">
    <source>
        <dbReference type="Google" id="ProtNLM"/>
    </source>
</evidence>
<name>A0ABW7YMZ4_9ACTN</name>
<reference evidence="1 2" key="1">
    <citation type="submission" date="2024-10" db="EMBL/GenBank/DDBJ databases">
        <title>The Natural Products Discovery Center: Release of the First 8490 Sequenced Strains for Exploring Actinobacteria Biosynthetic Diversity.</title>
        <authorList>
            <person name="Kalkreuter E."/>
            <person name="Kautsar S.A."/>
            <person name="Yang D."/>
            <person name="Bader C.D."/>
            <person name="Teijaro C.N."/>
            <person name="Fluegel L."/>
            <person name="Davis C.M."/>
            <person name="Simpson J.R."/>
            <person name="Lauterbach L."/>
            <person name="Steele A.D."/>
            <person name="Gui C."/>
            <person name="Meng S."/>
            <person name="Li G."/>
            <person name="Viehrig K."/>
            <person name="Ye F."/>
            <person name="Su P."/>
            <person name="Kiefer A.F."/>
            <person name="Nichols A."/>
            <person name="Cepeda A.J."/>
            <person name="Yan W."/>
            <person name="Fan B."/>
            <person name="Jiang Y."/>
            <person name="Adhikari A."/>
            <person name="Zheng C.-J."/>
            <person name="Schuster L."/>
            <person name="Cowan T.M."/>
            <person name="Smanski M.J."/>
            <person name="Chevrette M.G."/>
            <person name="De Carvalho L.P.S."/>
            <person name="Shen B."/>
        </authorList>
    </citation>
    <scope>NUCLEOTIDE SEQUENCE [LARGE SCALE GENOMIC DNA]</scope>
    <source>
        <strain evidence="1 2">NPDC050545</strain>
    </source>
</reference>
<accession>A0ABW7YMZ4</accession>
<keyword evidence="2" id="KW-1185">Reference proteome</keyword>
<evidence type="ECO:0000313" key="1">
    <source>
        <dbReference type="EMBL" id="MFI6495874.1"/>
    </source>
</evidence>
<comment type="caution">
    <text evidence="1">The sequence shown here is derived from an EMBL/GenBank/DDBJ whole genome shotgun (WGS) entry which is preliminary data.</text>
</comment>
<organism evidence="1 2">
    <name type="scientific">Nonomuraea typhae</name>
    <dbReference type="NCBI Taxonomy" id="2603600"/>
    <lineage>
        <taxon>Bacteria</taxon>
        <taxon>Bacillati</taxon>
        <taxon>Actinomycetota</taxon>
        <taxon>Actinomycetes</taxon>
        <taxon>Streptosporangiales</taxon>
        <taxon>Streptosporangiaceae</taxon>
        <taxon>Nonomuraea</taxon>
    </lineage>
</organism>
<evidence type="ECO:0000313" key="2">
    <source>
        <dbReference type="Proteomes" id="UP001612741"/>
    </source>
</evidence>
<dbReference type="EMBL" id="JBITGY010000001">
    <property type="protein sequence ID" value="MFI6495874.1"/>
    <property type="molecule type" value="Genomic_DNA"/>
</dbReference>
<proteinExistence type="predicted"/>